<dbReference type="InterPro" id="IPR004156">
    <property type="entry name" value="OATP"/>
</dbReference>
<proteinExistence type="predicted"/>
<protein>
    <submittedName>
        <fullName evidence="1">Uncharacterized protein</fullName>
    </submittedName>
</protein>
<dbReference type="OrthoDB" id="5062115at2759"/>
<accession>A0A3P7EGR3</accession>
<dbReference type="EMBL" id="UYWW01007675">
    <property type="protein sequence ID" value="VDM15369.1"/>
    <property type="molecule type" value="Genomic_DNA"/>
</dbReference>
<dbReference type="InParanoid" id="A0A3P7EGR3"/>
<organism evidence="1 2">
    <name type="scientific">Wuchereria bancrofti</name>
    <dbReference type="NCBI Taxonomy" id="6293"/>
    <lineage>
        <taxon>Eukaryota</taxon>
        <taxon>Metazoa</taxon>
        <taxon>Ecdysozoa</taxon>
        <taxon>Nematoda</taxon>
        <taxon>Chromadorea</taxon>
        <taxon>Rhabditida</taxon>
        <taxon>Spirurina</taxon>
        <taxon>Spiruromorpha</taxon>
        <taxon>Filarioidea</taxon>
        <taxon>Onchocercidae</taxon>
        <taxon>Wuchereria</taxon>
    </lineage>
</organism>
<dbReference type="Proteomes" id="UP000270924">
    <property type="component" value="Unassembled WGS sequence"/>
</dbReference>
<sequence length="84" mass="9470">MVRVIGTIPAPVLFGWMFDVSCIRYNLDVCSGKTIAMVLLICTLLFFSSQMRDDPLPTEAVIENSELNQVNEEAKVNVLKQHQK</sequence>
<dbReference type="GO" id="GO:0055085">
    <property type="term" value="P:transmembrane transport"/>
    <property type="evidence" value="ECO:0007669"/>
    <property type="project" value="InterPro"/>
</dbReference>
<reference evidence="1 2" key="1">
    <citation type="submission" date="2018-11" db="EMBL/GenBank/DDBJ databases">
        <authorList>
            <consortium name="Pathogen Informatics"/>
        </authorList>
    </citation>
    <scope>NUCLEOTIDE SEQUENCE [LARGE SCALE GENOMIC DNA]</scope>
</reference>
<dbReference type="AlphaFoldDB" id="A0A3P7EGR3"/>
<keyword evidence="2" id="KW-1185">Reference proteome</keyword>
<name>A0A3P7EGR3_WUCBA</name>
<evidence type="ECO:0000313" key="1">
    <source>
        <dbReference type="EMBL" id="VDM15369.1"/>
    </source>
</evidence>
<gene>
    <name evidence="1" type="ORF">WBA_LOCUS8755</name>
</gene>
<dbReference type="GO" id="GO:0016020">
    <property type="term" value="C:membrane"/>
    <property type="evidence" value="ECO:0007669"/>
    <property type="project" value="InterPro"/>
</dbReference>
<evidence type="ECO:0000313" key="2">
    <source>
        <dbReference type="Proteomes" id="UP000270924"/>
    </source>
</evidence>
<dbReference type="Pfam" id="PF03137">
    <property type="entry name" value="OATP"/>
    <property type="match status" value="1"/>
</dbReference>